<name>A0A4C1XQC8_EUMVA</name>
<dbReference type="AlphaFoldDB" id="A0A4C1XQC8"/>
<evidence type="ECO:0000313" key="2">
    <source>
        <dbReference type="Proteomes" id="UP000299102"/>
    </source>
</evidence>
<sequence length="156" mass="17853">MSDGKQCEYIDEQLLYTSNKRIQLTRQFTRMLIVLSLAREGHHRSATSSGARRPPGGRRGGPAGVLSILYEYRHGNFDKRRRYRTGRSWYRPTSITSARASRLTRRRPAQRAPPPRAAAPAVATHLWRLALCTHYPNSYPVLSLRLNCFYGVYGSF</sequence>
<proteinExistence type="predicted"/>
<protein>
    <submittedName>
        <fullName evidence="1">Uncharacterized protein</fullName>
    </submittedName>
</protein>
<organism evidence="1 2">
    <name type="scientific">Eumeta variegata</name>
    <name type="common">Bagworm moth</name>
    <name type="synonym">Eumeta japonica</name>
    <dbReference type="NCBI Taxonomy" id="151549"/>
    <lineage>
        <taxon>Eukaryota</taxon>
        <taxon>Metazoa</taxon>
        <taxon>Ecdysozoa</taxon>
        <taxon>Arthropoda</taxon>
        <taxon>Hexapoda</taxon>
        <taxon>Insecta</taxon>
        <taxon>Pterygota</taxon>
        <taxon>Neoptera</taxon>
        <taxon>Endopterygota</taxon>
        <taxon>Lepidoptera</taxon>
        <taxon>Glossata</taxon>
        <taxon>Ditrysia</taxon>
        <taxon>Tineoidea</taxon>
        <taxon>Psychidae</taxon>
        <taxon>Oiketicinae</taxon>
        <taxon>Eumeta</taxon>
    </lineage>
</organism>
<comment type="caution">
    <text evidence="1">The sequence shown here is derived from an EMBL/GenBank/DDBJ whole genome shotgun (WGS) entry which is preliminary data.</text>
</comment>
<dbReference type="Proteomes" id="UP000299102">
    <property type="component" value="Unassembled WGS sequence"/>
</dbReference>
<reference evidence="1 2" key="1">
    <citation type="journal article" date="2019" name="Commun. Biol.">
        <title>The bagworm genome reveals a unique fibroin gene that provides high tensile strength.</title>
        <authorList>
            <person name="Kono N."/>
            <person name="Nakamura H."/>
            <person name="Ohtoshi R."/>
            <person name="Tomita M."/>
            <person name="Numata K."/>
            <person name="Arakawa K."/>
        </authorList>
    </citation>
    <scope>NUCLEOTIDE SEQUENCE [LARGE SCALE GENOMIC DNA]</scope>
</reference>
<evidence type="ECO:0000313" key="1">
    <source>
        <dbReference type="EMBL" id="GBP64405.1"/>
    </source>
</evidence>
<keyword evidence="2" id="KW-1185">Reference proteome</keyword>
<gene>
    <name evidence="1" type="ORF">EVAR_43182_1</name>
</gene>
<dbReference type="EMBL" id="BGZK01000896">
    <property type="protein sequence ID" value="GBP64405.1"/>
    <property type="molecule type" value="Genomic_DNA"/>
</dbReference>
<accession>A0A4C1XQC8</accession>